<evidence type="ECO:0000256" key="1">
    <source>
        <dbReference type="ARBA" id="ARBA00000900"/>
    </source>
</evidence>
<dbReference type="GO" id="GO:0061630">
    <property type="term" value="F:ubiquitin protein ligase activity"/>
    <property type="evidence" value="ECO:0007669"/>
    <property type="project" value="UniProtKB-EC"/>
</dbReference>
<dbReference type="PANTHER" id="PTHR48051:SF46">
    <property type="entry name" value="LEUCINE RICH REPEAT-CONTAINING DOMAIN PROTEIN"/>
    <property type="match status" value="1"/>
</dbReference>
<proteinExistence type="inferred from homology"/>
<dbReference type="EMBL" id="AP022227">
    <property type="protein sequence ID" value="BBT39791.1"/>
    <property type="molecule type" value="Genomic_DNA"/>
</dbReference>
<sequence>MGNVSDNAQSTAMDMMAIAQQFQDQLIARRLPDWMGKVRVSDFTLLREALVNGLQSRRQLAKCWSKIESLDSFCITRLNTALQEKFNAGLDAKQHFLRQWYTYTSPEHSYYTSHYPTPASDYFDVSLLSAAMSNFSKAQAAEGGQHARNTLVDGPGAALTTPSVPAFATFCRDLDLGGQYQSHLEAVLEAKELKDMQSCKALLEAQYRSNLLVDAFKAHAEGVLRDAELELIIGLYTDGKLGRLEGAPVVAKQLKAFNCHLQQIVVLDVIDEGLLLNSSKRVLVYIPGDRLGAWCVAKNLEGFARKILGKRLRKDDYRQFFERFVLQRDRAGFFAAVQQRVGDVADWATRELDQHMKVYPTPLFDHLATMRIQQIKDDAAVFATPVARIDGDVALAKSERRHAQGMALLALAGLFIPAIGAALLAVMAWELLSEVFQSVKDWREGDTNAALDHLVNVGKDVALLGATAVGVAAARTLWTRSVLVDGLVPAMLEDGSEKLWNQDLAPYVSEPPPAQAIVDQSGIYRLGEQSWIEMEGYYYPVYQTESEDWYLEPYENHAPLLEHNGAGAWRLWSERPAEWRGTERMFRRLGVAYASLSDKQIGQVLLAHGLEEDHLRAVHVFANVPEAELTDTVNRFVLANRIVEVKDRLQEGRNVIDPALLEEVLELPGVAGLEGEALAEVVWEQRRVLFQNLYDKSNVSEDASVQALRRDFPSLHRLAAEQLLSEASDGDRELLVQTGRVPLPMAQVARQRAMRIRVARVFEGLFIDTPQTLDMARGVIKLIDNLPGAPQGRHWVLSDGDGLLAPRSANEAIETIHLSHQEGVFVLRDERGHALDQPGELFEVLADVFTQAQREAMNIGEPFGQQLRETLAKDVASRRQELAELMSREQPTPSFLLPFRLDDGRVGYPLSGGRRLFGFGSPRSLVAKLRYLYPSFSDSDIQKWLRSMRDRGNNLQDVLNQLEDQHELLSATLTNWQREGLLHYERNSRYKLRKELIRCWRHLIPEQPKPLEDRLRYRFSRRGLDVSSLPDLPEPISFPHVTAIDFRSMALQDLPDGFLNAFPNLVSVEITHCKLKRFPQMTGKRKLLRILDLSDNKIRLDAAQVELIEECAALEYLNLSRNPLKLPFSITAMPRLTTLILRDDQLDAMPIGVESHQKLYELDMMGNDFKVLPEGLLESPLWGKGRVRFASKTLGRSATQVGAWYRPDDGKVPARLLWLDRIDAKDRDEMAHRWHLLVSDPESEEFVRVLERLVQSKDFAIDQTARDLADRIFSLLGAMEEDEALSEHLLALAQEPNCGDNALLRFVDLENRKLAWDAEHDEYEVDPEPGLLRLGGQLWRQNALEEYARRFAAGMRGPVDEVEVVLAFRVRLYKDLQLPGHPSQIRFEDVVGDIDEGVENARETILRSQDEDTLSLWMVNQSFWNKYLEHAYGSRLKLPREYRKKEQELSSRGGTRQEFDALQAQVKQWRLNQRLALTKAAMRRLVSDWHLSTPGQLV</sequence>
<reference evidence="10 11" key="1">
    <citation type="submission" date="2019-12" db="EMBL/GenBank/DDBJ databases">
        <title>complete genome sequences of Pseudomonas putida str. WP8-W18-CRE-01 isolated from wastewater treatment plant effluent.</title>
        <authorList>
            <person name="Sekizuka T."/>
            <person name="Itokawa K."/>
            <person name="Yatsu K."/>
            <person name="Inamine Y."/>
            <person name="Kuroda M."/>
        </authorList>
    </citation>
    <scope>NUCLEOTIDE SEQUENCE [LARGE SCALE GENOMIC DNA]</scope>
    <source>
        <strain evidence="10 11">WP8-W18-CRE-01</strain>
    </source>
</reference>
<evidence type="ECO:0000256" key="5">
    <source>
        <dbReference type="ARBA" id="ARBA00023026"/>
    </source>
</evidence>
<dbReference type="InterPro" id="IPR029487">
    <property type="entry name" value="NEL_dom"/>
</dbReference>
<accession>A0A6S5T9P7</accession>
<dbReference type="GO" id="GO:0005737">
    <property type="term" value="C:cytoplasm"/>
    <property type="evidence" value="ECO:0007669"/>
    <property type="project" value="TreeGrafter"/>
</dbReference>
<evidence type="ECO:0000256" key="8">
    <source>
        <dbReference type="SAM" id="Phobius"/>
    </source>
</evidence>
<keyword evidence="4" id="KW-0677">Repeat</keyword>
<dbReference type="PANTHER" id="PTHR48051">
    <property type="match status" value="1"/>
</dbReference>
<evidence type="ECO:0000256" key="6">
    <source>
        <dbReference type="PROSITE-ProRule" id="PRU01398"/>
    </source>
</evidence>
<evidence type="ECO:0000313" key="11">
    <source>
        <dbReference type="Proteomes" id="UP000515680"/>
    </source>
</evidence>
<dbReference type="InterPro" id="IPR046673">
    <property type="entry name" value="ToxA_N"/>
</dbReference>
<keyword evidence="8" id="KW-0472">Membrane</keyword>
<dbReference type="Pfam" id="PF20178">
    <property type="entry name" value="ToxA_N"/>
    <property type="match status" value="1"/>
</dbReference>
<dbReference type="InterPro" id="IPR050216">
    <property type="entry name" value="LRR_domain-containing"/>
</dbReference>
<evidence type="ECO:0000256" key="2">
    <source>
        <dbReference type="ARBA" id="ARBA00012483"/>
    </source>
</evidence>
<dbReference type="Pfam" id="PF14496">
    <property type="entry name" value="NEL"/>
    <property type="match status" value="1"/>
</dbReference>
<gene>
    <name evidence="10" type="ORF">WP8W18C01_21320</name>
</gene>
<keyword evidence="6" id="KW-1035">Host cytoplasm</keyword>
<dbReference type="EC" id="2.3.2.27" evidence="2"/>
<keyword evidence="7" id="KW-0175">Coiled coil</keyword>
<feature type="active site" description="Glycyl thioester intermediate" evidence="6">
    <location>
        <position position="1298"/>
    </location>
</feature>
<keyword evidence="8" id="KW-1133">Transmembrane helix</keyword>
<keyword evidence="3" id="KW-0433">Leucine-rich repeat</keyword>
<protein>
    <recommendedName>
        <fullName evidence="2">RING-type E3 ubiquitin transferase</fullName>
        <ecNumber evidence="2">2.3.2.27</ecNumber>
    </recommendedName>
</protein>
<dbReference type="Proteomes" id="UP000515680">
    <property type="component" value="Chromosome"/>
</dbReference>
<dbReference type="InterPro" id="IPR032675">
    <property type="entry name" value="LRR_dom_sf"/>
</dbReference>
<keyword evidence="6" id="KW-0808">Transferase</keyword>
<dbReference type="SUPFAM" id="SSF52058">
    <property type="entry name" value="L domain-like"/>
    <property type="match status" value="1"/>
</dbReference>
<dbReference type="PROSITE" id="PS52053">
    <property type="entry name" value="NEL"/>
    <property type="match status" value="1"/>
</dbReference>
<name>A0A6S5T9P7_PSEPU</name>
<keyword evidence="6" id="KW-0832">Ubl conjugation</keyword>
<organism evidence="10 11">
    <name type="scientific">Pseudomonas putida</name>
    <name type="common">Arthrobacter siderocapsulatus</name>
    <dbReference type="NCBI Taxonomy" id="303"/>
    <lineage>
        <taxon>Bacteria</taxon>
        <taxon>Pseudomonadati</taxon>
        <taxon>Pseudomonadota</taxon>
        <taxon>Gammaproteobacteria</taxon>
        <taxon>Pseudomonadales</taxon>
        <taxon>Pseudomonadaceae</taxon>
        <taxon>Pseudomonas</taxon>
    </lineage>
</organism>
<keyword evidence="6" id="KW-0833">Ubl conjugation pathway</keyword>
<evidence type="ECO:0000256" key="4">
    <source>
        <dbReference type="ARBA" id="ARBA00022737"/>
    </source>
</evidence>
<keyword evidence="5" id="KW-0843">Virulence</keyword>
<comment type="similarity">
    <text evidence="6">Belongs to the LRR-containing bacterial E3 ligase family.</text>
</comment>
<feature type="coiled-coil region" evidence="7">
    <location>
        <begin position="945"/>
        <end position="979"/>
    </location>
</feature>
<comment type="catalytic activity">
    <reaction evidence="1">
        <text>S-ubiquitinyl-[E2 ubiquitin-conjugating enzyme]-L-cysteine + [acceptor protein]-L-lysine = [E2 ubiquitin-conjugating enzyme]-L-cysteine + N(6)-ubiquitinyl-[acceptor protein]-L-lysine.</text>
        <dbReference type="EC" id="2.3.2.27"/>
    </reaction>
</comment>
<comment type="PTM">
    <text evidence="6">Ubiquitinated in the presence of host E1 ubiquitin-activating enzyme, E2 ubiquitin-conjugating enzyme and ubiquitin.</text>
</comment>
<dbReference type="RefSeq" id="WP_182818757.1">
    <property type="nucleotide sequence ID" value="NZ_AP022227.1"/>
</dbReference>
<dbReference type="Gene3D" id="1.20.58.360">
    <property type="entry name" value="Shigella T3SS effector IpaH defines"/>
    <property type="match status" value="1"/>
</dbReference>
<dbReference type="Gene3D" id="3.80.10.10">
    <property type="entry name" value="Ribonuclease Inhibitor"/>
    <property type="match status" value="1"/>
</dbReference>
<feature type="domain" description="NEL" evidence="9">
    <location>
        <begin position="1210"/>
        <end position="1498"/>
    </location>
</feature>
<dbReference type="GO" id="GO:0016567">
    <property type="term" value="P:protein ubiquitination"/>
    <property type="evidence" value="ECO:0007669"/>
    <property type="project" value="InterPro"/>
</dbReference>
<dbReference type="Gene3D" id="1.20.1270.130">
    <property type="entry name" value="Shigella T3SS effector IpaH domain"/>
    <property type="match status" value="1"/>
</dbReference>
<dbReference type="GO" id="GO:0005576">
    <property type="term" value="C:extracellular region"/>
    <property type="evidence" value="ECO:0007669"/>
    <property type="project" value="UniProtKB-UniRule"/>
</dbReference>
<feature type="transmembrane region" description="Helical" evidence="8">
    <location>
        <begin position="407"/>
        <end position="429"/>
    </location>
</feature>
<evidence type="ECO:0000259" key="9">
    <source>
        <dbReference type="PROSITE" id="PS52053"/>
    </source>
</evidence>
<keyword evidence="8" id="KW-0812">Transmembrane</keyword>
<evidence type="ECO:0000256" key="3">
    <source>
        <dbReference type="ARBA" id="ARBA00022614"/>
    </source>
</evidence>
<evidence type="ECO:0000313" key="10">
    <source>
        <dbReference type="EMBL" id="BBT39791.1"/>
    </source>
</evidence>
<keyword evidence="6" id="KW-0964">Secreted</keyword>
<evidence type="ECO:0000256" key="7">
    <source>
        <dbReference type="SAM" id="Coils"/>
    </source>
</evidence>